<dbReference type="AlphaFoldDB" id="A0A2D4I880"/>
<organism evidence="1">
    <name type="scientific">Micrurus lemniscatus lemniscatus</name>
    <dbReference type="NCBI Taxonomy" id="129467"/>
    <lineage>
        <taxon>Eukaryota</taxon>
        <taxon>Metazoa</taxon>
        <taxon>Chordata</taxon>
        <taxon>Craniata</taxon>
        <taxon>Vertebrata</taxon>
        <taxon>Euteleostomi</taxon>
        <taxon>Lepidosauria</taxon>
        <taxon>Squamata</taxon>
        <taxon>Bifurcata</taxon>
        <taxon>Unidentata</taxon>
        <taxon>Episquamata</taxon>
        <taxon>Toxicofera</taxon>
        <taxon>Serpentes</taxon>
        <taxon>Colubroidea</taxon>
        <taxon>Elapidae</taxon>
        <taxon>Elapinae</taxon>
        <taxon>Micrurus</taxon>
    </lineage>
</organism>
<dbReference type="EMBL" id="IACK01082865">
    <property type="protein sequence ID" value="LAA80417.1"/>
    <property type="molecule type" value="Transcribed_RNA"/>
</dbReference>
<sequence length="128" mass="14245">MCCLNMSLQRARGNPVSAHLFLLSFQKSNLVSNPVRDYYRQFIAEGALFEASLPISGTYHSRLQGCSSTSGMHTTGEAVAFPNWEVAEESRGGRGHGYWSPVQCTENRNCVSWQNISWSMGLEQPLRG</sequence>
<reference evidence="1" key="2">
    <citation type="submission" date="2017-11" db="EMBL/GenBank/DDBJ databases">
        <title>Coralsnake Venomics: Analyses of Venom Gland Transcriptomes and Proteomes of Six Brazilian Taxa.</title>
        <authorList>
            <person name="Aird S.D."/>
            <person name="Jorge da Silva N."/>
            <person name="Qiu L."/>
            <person name="Villar-Briones A."/>
            <person name="Aparecida-Saddi V."/>
            <person name="Campos-Telles M.P."/>
            <person name="Grau M."/>
            <person name="Mikheyev A.S."/>
        </authorList>
    </citation>
    <scope>NUCLEOTIDE SEQUENCE</scope>
    <source>
        <tissue evidence="1">Venom_gland</tissue>
    </source>
</reference>
<reference evidence="1" key="1">
    <citation type="submission" date="2017-07" db="EMBL/GenBank/DDBJ databases">
        <authorList>
            <person name="Mikheyev A."/>
            <person name="Grau M."/>
        </authorList>
    </citation>
    <scope>NUCLEOTIDE SEQUENCE</scope>
    <source>
        <tissue evidence="1">Venom_gland</tissue>
    </source>
</reference>
<dbReference type="EMBL" id="IACK01082866">
    <property type="protein sequence ID" value="LAA80418.1"/>
    <property type="molecule type" value="Transcribed_RNA"/>
</dbReference>
<name>A0A2D4I880_MICLE</name>
<proteinExistence type="predicted"/>
<accession>A0A2D4I880</accession>
<protein>
    <submittedName>
        <fullName evidence="1">Uncharacterized protein</fullName>
    </submittedName>
</protein>
<evidence type="ECO:0000313" key="1">
    <source>
        <dbReference type="EMBL" id="LAA80417.1"/>
    </source>
</evidence>